<name>A0A067TFR1_GALM3</name>
<gene>
    <name evidence="1" type="ORF">GALMADRAFT_65576</name>
</gene>
<keyword evidence="2" id="KW-1185">Reference proteome</keyword>
<reference evidence="2" key="1">
    <citation type="journal article" date="2014" name="Proc. Natl. Acad. Sci. U.S.A.">
        <title>Extensive sampling of basidiomycete genomes demonstrates inadequacy of the white-rot/brown-rot paradigm for wood decay fungi.</title>
        <authorList>
            <person name="Riley R."/>
            <person name="Salamov A.A."/>
            <person name="Brown D.W."/>
            <person name="Nagy L.G."/>
            <person name="Floudas D."/>
            <person name="Held B.W."/>
            <person name="Levasseur A."/>
            <person name="Lombard V."/>
            <person name="Morin E."/>
            <person name="Otillar R."/>
            <person name="Lindquist E.A."/>
            <person name="Sun H."/>
            <person name="LaButti K.M."/>
            <person name="Schmutz J."/>
            <person name="Jabbour D."/>
            <person name="Luo H."/>
            <person name="Baker S.E."/>
            <person name="Pisabarro A.G."/>
            <person name="Walton J.D."/>
            <person name="Blanchette R.A."/>
            <person name="Henrissat B."/>
            <person name="Martin F."/>
            <person name="Cullen D."/>
            <person name="Hibbett D.S."/>
            <person name="Grigoriev I.V."/>
        </authorList>
    </citation>
    <scope>NUCLEOTIDE SEQUENCE [LARGE SCALE GENOMIC DNA]</scope>
    <source>
        <strain evidence="2">CBS 339.88</strain>
    </source>
</reference>
<proteinExistence type="predicted"/>
<evidence type="ECO:0000313" key="1">
    <source>
        <dbReference type="EMBL" id="KDR77818.1"/>
    </source>
</evidence>
<organism evidence="1 2">
    <name type="scientific">Galerina marginata (strain CBS 339.88)</name>
    <dbReference type="NCBI Taxonomy" id="685588"/>
    <lineage>
        <taxon>Eukaryota</taxon>
        <taxon>Fungi</taxon>
        <taxon>Dikarya</taxon>
        <taxon>Basidiomycota</taxon>
        <taxon>Agaricomycotina</taxon>
        <taxon>Agaricomycetes</taxon>
        <taxon>Agaricomycetidae</taxon>
        <taxon>Agaricales</taxon>
        <taxon>Agaricineae</taxon>
        <taxon>Strophariaceae</taxon>
        <taxon>Galerina</taxon>
    </lineage>
</organism>
<dbReference type="HOGENOM" id="CLU_036419_2_0_1"/>
<dbReference type="AlphaFoldDB" id="A0A067TFR1"/>
<evidence type="ECO:0000313" key="2">
    <source>
        <dbReference type="Proteomes" id="UP000027222"/>
    </source>
</evidence>
<sequence>MSCRPSTTDDSIFDGLSAGDLYRYSWTCRDAHDAVSSYFRRNKNFDLHKVLERYFSLEDVFIAFRELQAATGMFISGSTALQFLDRTEYPESDLDLYVQHRYRRPIAWWLKEIGYNVIPHPNHQNLGLSLNQVLDLVPDFRTLQDHDTHPAPTKGYFGAATVYNFEKVDPYRKIQLITCYRYPLEMVLNFHSTCVMNIITHEKAYSLYPRATFDERRTLSYVPDPTEDNGHEKRQVALQKYTSRGWTVVDRITDVEFRDPRSAFASGERHLGDFKCWTLPILPKLALPKSTIEANSWALLYDRKLEPLMTFTVLVSRRLRFTYLIADERLRQFVARIFTAQQDERVDTKWVIYLAIDRSTYLATAIGI</sequence>
<dbReference type="Proteomes" id="UP000027222">
    <property type="component" value="Unassembled WGS sequence"/>
</dbReference>
<dbReference type="OrthoDB" id="3041043at2759"/>
<dbReference type="EMBL" id="KL142376">
    <property type="protein sequence ID" value="KDR77818.1"/>
    <property type="molecule type" value="Genomic_DNA"/>
</dbReference>
<protein>
    <submittedName>
        <fullName evidence="1">Uncharacterized protein</fullName>
    </submittedName>
</protein>
<accession>A0A067TFR1</accession>
<dbReference type="STRING" id="685588.A0A067TFR1"/>